<dbReference type="AlphaFoldDB" id="A0A815MN97"/>
<name>A0A815MN97_9BILA</name>
<dbReference type="GO" id="GO:0022857">
    <property type="term" value="F:transmembrane transporter activity"/>
    <property type="evidence" value="ECO:0007669"/>
    <property type="project" value="InterPro"/>
</dbReference>
<evidence type="ECO:0000259" key="1">
    <source>
        <dbReference type="Pfam" id="PF03522"/>
    </source>
</evidence>
<feature type="domain" description="SLC12A transporter C-terminal" evidence="1">
    <location>
        <begin position="1"/>
        <end position="44"/>
    </location>
</feature>
<reference evidence="2" key="1">
    <citation type="submission" date="2021-02" db="EMBL/GenBank/DDBJ databases">
        <authorList>
            <person name="Nowell W R."/>
        </authorList>
    </citation>
    <scope>NUCLEOTIDE SEQUENCE</scope>
</reference>
<proteinExistence type="predicted"/>
<evidence type="ECO:0000313" key="3">
    <source>
        <dbReference type="Proteomes" id="UP000663864"/>
    </source>
</evidence>
<dbReference type="Proteomes" id="UP000663864">
    <property type="component" value="Unassembled WGS sequence"/>
</dbReference>
<feature type="non-terminal residue" evidence="2">
    <location>
        <position position="1"/>
    </location>
</feature>
<comment type="caution">
    <text evidence="2">The sequence shown here is derived from an EMBL/GenBank/DDBJ whole genome shotgun (WGS) entry which is preliminary data.</text>
</comment>
<accession>A0A815MN97</accession>
<protein>
    <recommendedName>
        <fullName evidence="1">SLC12A transporter C-terminal domain-containing protein</fullName>
    </recommendedName>
</protein>
<dbReference type="GO" id="GO:0016020">
    <property type="term" value="C:membrane"/>
    <property type="evidence" value="ECO:0007669"/>
    <property type="project" value="InterPro"/>
</dbReference>
<gene>
    <name evidence="2" type="ORF">ZHD862_LOCUS33940</name>
</gene>
<dbReference type="InterPro" id="IPR018491">
    <property type="entry name" value="SLC12_C"/>
</dbReference>
<sequence length="44" mass="4929">TLPISRKQSISAGLYLVYVDAISYNLPPLLFLGGKQKHVLTYYS</sequence>
<dbReference type="EMBL" id="CAJNOT010004191">
    <property type="protein sequence ID" value="CAF1420633.1"/>
    <property type="molecule type" value="Genomic_DNA"/>
</dbReference>
<organism evidence="2 3">
    <name type="scientific">Rotaria sordida</name>
    <dbReference type="NCBI Taxonomy" id="392033"/>
    <lineage>
        <taxon>Eukaryota</taxon>
        <taxon>Metazoa</taxon>
        <taxon>Spiralia</taxon>
        <taxon>Gnathifera</taxon>
        <taxon>Rotifera</taxon>
        <taxon>Eurotatoria</taxon>
        <taxon>Bdelloidea</taxon>
        <taxon>Philodinida</taxon>
        <taxon>Philodinidae</taxon>
        <taxon>Rotaria</taxon>
    </lineage>
</organism>
<dbReference type="GO" id="GO:0006811">
    <property type="term" value="P:monoatomic ion transport"/>
    <property type="evidence" value="ECO:0007669"/>
    <property type="project" value="InterPro"/>
</dbReference>
<dbReference type="Pfam" id="PF03522">
    <property type="entry name" value="SLC12"/>
    <property type="match status" value="1"/>
</dbReference>
<evidence type="ECO:0000313" key="2">
    <source>
        <dbReference type="EMBL" id="CAF1420633.1"/>
    </source>
</evidence>